<protein>
    <submittedName>
        <fullName evidence="2">Glycylpeptide N-tetradecanoyltransferase</fullName>
    </submittedName>
</protein>
<dbReference type="Proteomes" id="UP000002498">
    <property type="component" value="Unassembled WGS sequence"/>
</dbReference>
<dbReference type="KEGG" id="maj:MAA_11335"/>
<keyword evidence="3" id="KW-1185">Reference proteome</keyword>
<name>A0A0B2XGL5_METRA</name>
<gene>
    <name evidence="2" type="ORF">MAA_11335</name>
</gene>
<feature type="region of interest" description="Disordered" evidence="1">
    <location>
        <begin position="98"/>
        <end position="134"/>
    </location>
</feature>
<sequence length="191" mass="20657">MDQWWAGRRMFLVVDFISGQPISATRGFALISFWPLAPPGWPATVLYLRRSCLRPPCQTGGGAELPADWQRPADVSQSGRHTWGHGWSAISPALAFRAPPPSSHHPASSLASDTNKAAGCGPPEVPPKMDAQSPPGFPVPPSPPILDWELWVARGAQLDIAVSWPSLLLLFVLSPHLQSLSPFAKLLMPGY</sequence>
<dbReference type="RefSeq" id="XP_011411625.1">
    <property type="nucleotide sequence ID" value="XM_011413323.1"/>
</dbReference>
<dbReference type="GO" id="GO:0016740">
    <property type="term" value="F:transferase activity"/>
    <property type="evidence" value="ECO:0007669"/>
    <property type="project" value="UniProtKB-KW"/>
</dbReference>
<organism evidence="2 3">
    <name type="scientific">Metarhizium robertsii (strain ARSEF 23 / ATCC MYA-3075)</name>
    <name type="common">Metarhizium anisopliae (strain ARSEF 23)</name>
    <dbReference type="NCBI Taxonomy" id="655844"/>
    <lineage>
        <taxon>Eukaryota</taxon>
        <taxon>Fungi</taxon>
        <taxon>Dikarya</taxon>
        <taxon>Ascomycota</taxon>
        <taxon>Pezizomycotina</taxon>
        <taxon>Sordariomycetes</taxon>
        <taxon>Hypocreomycetidae</taxon>
        <taxon>Hypocreales</taxon>
        <taxon>Clavicipitaceae</taxon>
        <taxon>Metarhizium</taxon>
    </lineage>
</organism>
<comment type="caution">
    <text evidence="2">The sequence shown here is derived from an EMBL/GenBank/DDBJ whole genome shotgun (WGS) entry which is preliminary data.</text>
</comment>
<reference evidence="2 3" key="1">
    <citation type="journal article" date="2011" name="PLoS Genet.">
        <title>Genome sequencing and comparative transcriptomics of the model entomopathogenic fungi Metarhizium anisopliae and M. acridum.</title>
        <authorList>
            <person name="Gao Q."/>
            <person name="Jin K."/>
            <person name="Ying S.H."/>
            <person name="Zhang Y."/>
            <person name="Xiao G."/>
            <person name="Shang Y."/>
            <person name="Duan Z."/>
            <person name="Hu X."/>
            <person name="Xie X.Q."/>
            <person name="Zhou G."/>
            <person name="Peng G."/>
            <person name="Luo Z."/>
            <person name="Huang W."/>
            <person name="Wang B."/>
            <person name="Fang W."/>
            <person name="Wang S."/>
            <person name="Zhong Y."/>
            <person name="Ma L.J."/>
            <person name="St Leger R.J."/>
            <person name="Zhao G.P."/>
            <person name="Pei Y."/>
            <person name="Feng M.G."/>
            <person name="Xia Y."/>
            <person name="Wang C."/>
        </authorList>
    </citation>
    <scope>NUCLEOTIDE SEQUENCE [LARGE SCALE GENOMIC DNA]</scope>
    <source>
        <strain evidence="3">ARSEF 23 / ATCC MYA-3075</strain>
    </source>
</reference>
<dbReference type="AlphaFoldDB" id="A0A0B2XGL5"/>
<evidence type="ECO:0000256" key="1">
    <source>
        <dbReference type="SAM" id="MobiDB-lite"/>
    </source>
</evidence>
<evidence type="ECO:0000313" key="2">
    <source>
        <dbReference type="EMBL" id="KHO11066.1"/>
    </source>
</evidence>
<dbReference type="HOGENOM" id="CLU_1421729_0_0_1"/>
<dbReference type="EMBL" id="ADNJ02000006">
    <property type="protein sequence ID" value="KHO11066.1"/>
    <property type="molecule type" value="Genomic_DNA"/>
</dbReference>
<accession>A0A0B2XGL5</accession>
<evidence type="ECO:0000313" key="3">
    <source>
        <dbReference type="Proteomes" id="UP000002498"/>
    </source>
</evidence>
<reference evidence="2 3" key="2">
    <citation type="journal article" date="2014" name="Proc. Natl. Acad. Sci. U.S.A.">
        <title>Trajectory and genomic determinants of fungal-pathogen speciation and host adaptation.</title>
        <authorList>
            <person name="Hu X."/>
            <person name="Xiao G."/>
            <person name="Zheng P."/>
            <person name="Shang Y."/>
            <person name="Su Y."/>
            <person name="Zhang X."/>
            <person name="Liu X."/>
            <person name="Zhan S."/>
            <person name="St Leger R.J."/>
            <person name="Wang C."/>
        </authorList>
    </citation>
    <scope>GENOME REANNOTATION</scope>
    <source>
        <strain evidence="3">ARSEF 23 / ATCC MYA-3075</strain>
    </source>
</reference>
<proteinExistence type="predicted"/>
<dbReference type="GeneID" id="23632783"/>